<accession>A0A517MY44</accession>
<evidence type="ECO:0000313" key="2">
    <source>
        <dbReference type="EMBL" id="QDS99805.1"/>
    </source>
</evidence>
<keyword evidence="1" id="KW-0472">Membrane</keyword>
<dbReference type="InterPro" id="IPR029468">
    <property type="entry name" value="O-ag_pol_Wzy"/>
</dbReference>
<keyword evidence="1" id="KW-1133">Transmembrane helix</keyword>
<reference evidence="2 3" key="1">
    <citation type="submission" date="2019-02" db="EMBL/GenBank/DDBJ databases">
        <title>Deep-cultivation of Planctomycetes and their phenomic and genomic characterization uncovers novel biology.</title>
        <authorList>
            <person name="Wiegand S."/>
            <person name="Jogler M."/>
            <person name="Boedeker C."/>
            <person name="Pinto D."/>
            <person name="Vollmers J."/>
            <person name="Rivas-Marin E."/>
            <person name="Kohn T."/>
            <person name="Peeters S.H."/>
            <person name="Heuer A."/>
            <person name="Rast P."/>
            <person name="Oberbeckmann S."/>
            <person name="Bunk B."/>
            <person name="Jeske O."/>
            <person name="Meyerdierks A."/>
            <person name="Storesund J.E."/>
            <person name="Kallscheuer N."/>
            <person name="Luecker S."/>
            <person name="Lage O.M."/>
            <person name="Pohl T."/>
            <person name="Merkel B.J."/>
            <person name="Hornburger P."/>
            <person name="Mueller R.-W."/>
            <person name="Bruemmer F."/>
            <person name="Labrenz M."/>
            <person name="Spormann A.M."/>
            <person name="Op den Camp H."/>
            <person name="Overmann J."/>
            <person name="Amann R."/>
            <person name="Jetten M.S.M."/>
            <person name="Mascher T."/>
            <person name="Medema M.H."/>
            <person name="Devos D.P."/>
            <person name="Kaster A.-K."/>
            <person name="Ovreas L."/>
            <person name="Rohde M."/>
            <person name="Galperin M.Y."/>
            <person name="Jogler C."/>
        </authorList>
    </citation>
    <scope>NUCLEOTIDE SEQUENCE [LARGE SCALE GENOMIC DNA]</scope>
    <source>
        <strain evidence="2 3">HG15A2</strain>
    </source>
</reference>
<protein>
    <recommendedName>
        <fullName evidence="4">Oligosaccharide repeat unit polymerase</fullName>
    </recommendedName>
</protein>
<name>A0A517MY44_9BACT</name>
<feature type="transmembrane region" description="Helical" evidence="1">
    <location>
        <begin position="369"/>
        <end position="388"/>
    </location>
</feature>
<feature type="transmembrane region" description="Helical" evidence="1">
    <location>
        <begin position="69"/>
        <end position="87"/>
    </location>
</feature>
<keyword evidence="1" id="KW-0812">Transmembrane</keyword>
<dbReference type="Proteomes" id="UP000319852">
    <property type="component" value="Chromosome"/>
</dbReference>
<dbReference type="Pfam" id="PF14296">
    <property type="entry name" value="O-ag_pol_Wzy"/>
    <property type="match status" value="1"/>
</dbReference>
<dbReference type="AlphaFoldDB" id="A0A517MY44"/>
<evidence type="ECO:0008006" key="4">
    <source>
        <dbReference type="Google" id="ProtNLM"/>
    </source>
</evidence>
<feature type="transmembrane region" description="Helical" evidence="1">
    <location>
        <begin position="149"/>
        <end position="168"/>
    </location>
</feature>
<feature type="transmembrane region" description="Helical" evidence="1">
    <location>
        <begin position="220"/>
        <end position="241"/>
    </location>
</feature>
<feature type="transmembrane region" description="Helical" evidence="1">
    <location>
        <begin position="108"/>
        <end position="129"/>
    </location>
</feature>
<dbReference type="KEGG" id="amob:HG15A2_31360"/>
<dbReference type="OrthoDB" id="254426at2"/>
<sequence>MFLALLCLYLIVFFYASNAYARRAGFWHPVTLFGISGFYYYLSVPLELHLKGQDIHAVLPAVFYMPNEVRISIALAAIIALLGYIAGHHLSGMQRQLATLRTTQKERAPTSLLAIIFSLCALLFAIYGFSLFQKLSYHEGNVLRYSDSFFSFSTSLLTMSIGLLAGAYAFQGRILRTEVLAALAFLIFWGFFTSEKNPLLVAAMGAGTIWLGGRSRSKWFLALYCAGALAVTVLLPVFSAIRNDATPDWEAILHAYTLEHQDANGPMMSLSSAMAGDEEPLYGSSYLYALVSWIPRSVWPDRPYDLAQTFAYDNLEGWQPGMGLGYSLLAEGYLNFGYFGIFVQYFCIAFLLNRVWLAVYPVFENRRAISTWAASLSVLHFQLLVTMHRNHTAVIVQTCLRELPLFVFCLWLLDQRATSRSKRKLSQTPSLCSKPL</sequence>
<dbReference type="EMBL" id="CP036263">
    <property type="protein sequence ID" value="QDS99805.1"/>
    <property type="molecule type" value="Genomic_DNA"/>
</dbReference>
<proteinExistence type="predicted"/>
<dbReference type="RefSeq" id="WP_145060972.1">
    <property type="nucleotide sequence ID" value="NZ_CP036263.1"/>
</dbReference>
<evidence type="ECO:0000313" key="3">
    <source>
        <dbReference type="Proteomes" id="UP000319852"/>
    </source>
</evidence>
<dbReference type="NCBIfam" id="TIGR04370">
    <property type="entry name" value="glyco_rpt_poly"/>
    <property type="match status" value="1"/>
</dbReference>
<feature type="transmembrane region" description="Helical" evidence="1">
    <location>
        <begin position="336"/>
        <end position="357"/>
    </location>
</feature>
<organism evidence="2 3">
    <name type="scientific">Adhaeretor mobilis</name>
    <dbReference type="NCBI Taxonomy" id="1930276"/>
    <lineage>
        <taxon>Bacteria</taxon>
        <taxon>Pseudomonadati</taxon>
        <taxon>Planctomycetota</taxon>
        <taxon>Planctomycetia</taxon>
        <taxon>Pirellulales</taxon>
        <taxon>Lacipirellulaceae</taxon>
        <taxon>Adhaeretor</taxon>
    </lineage>
</organism>
<keyword evidence="3" id="KW-1185">Reference proteome</keyword>
<gene>
    <name evidence="2" type="ORF">HG15A2_31360</name>
</gene>
<evidence type="ECO:0000256" key="1">
    <source>
        <dbReference type="SAM" id="Phobius"/>
    </source>
</evidence>